<dbReference type="CDD" id="cd14014">
    <property type="entry name" value="STKc_PknB_like"/>
    <property type="match status" value="1"/>
</dbReference>
<protein>
    <recommendedName>
        <fullName evidence="1">non-specific serine/threonine protein kinase</fullName>
        <ecNumber evidence="1">2.7.11.1</ecNumber>
    </recommendedName>
</protein>
<dbReference type="InterPro" id="IPR011009">
    <property type="entry name" value="Kinase-like_dom_sf"/>
</dbReference>
<feature type="region of interest" description="Disordered" evidence="8">
    <location>
        <begin position="280"/>
        <end position="442"/>
    </location>
</feature>
<comment type="caution">
    <text evidence="11">The sequence shown here is derived from an EMBL/GenBank/DDBJ whole genome shotgun (WGS) entry which is preliminary data.</text>
</comment>
<evidence type="ECO:0000256" key="8">
    <source>
        <dbReference type="SAM" id="MobiDB-lite"/>
    </source>
</evidence>
<dbReference type="RefSeq" id="WP_067511470.1">
    <property type="nucleotide sequence ID" value="NZ_QNRE01000021.1"/>
</dbReference>
<dbReference type="InterPro" id="IPR017441">
    <property type="entry name" value="Protein_kinase_ATP_BS"/>
</dbReference>
<dbReference type="EMBL" id="QNRE01000021">
    <property type="protein sequence ID" value="RBO82952.1"/>
    <property type="molecule type" value="Genomic_DNA"/>
</dbReference>
<feature type="compositionally biased region" description="Low complexity" evidence="8">
    <location>
        <begin position="431"/>
        <end position="442"/>
    </location>
</feature>
<dbReference type="SMART" id="SM00220">
    <property type="entry name" value="S_TKc"/>
    <property type="match status" value="1"/>
</dbReference>
<feature type="compositionally biased region" description="Gly residues" evidence="8">
    <location>
        <begin position="297"/>
        <end position="313"/>
    </location>
</feature>
<dbReference type="InterPro" id="IPR008271">
    <property type="entry name" value="Ser/Thr_kinase_AS"/>
</dbReference>
<sequence>MALEPGTVFAGYRIERILGSGGMGTVYLARHPRLPRSVALKVLDLSAGADGDFRIRFEREAELAVRLDHPNVVEIYDRGQEGDRLWISMRRVDGSDVSDLIRRGRAELPPRRAVDIIAQAAAGLDAAHHRGLLHRDVKPANLLVAVDDEGRDQVFVTDFGIARSRDDAAVTASGVLVATLAYAAPEQISGDDLDHRADIYSLGCTLFHMLTGTVPFAGPSPAAVVSAHLFNPPPRVTAHDPSLPPALDEVIGKALAKDPADRYASCRDLAVAAQRALPPADAGRAGYSTGSQEHSPGGAGNTGQHSVGGGAAMGGPASSRAEAWSTPAAHGGAQPAGEGGGPGIHQGGIPAGPVDPPGARHDSGARTGSARRPPDSGGVAATPNTGAGSLQHVRPGHGGADPVSFTGTGPQHVPPGSWAAPPGAVPLTQSNRNQPAPQQVPAPNRHRTAWMVLAAGVGVLVIALVAAVAIRTAGGFGDRADGPPTPLTTTAATSAPPTATAPSTTTTKVVAPAWGRNGELVGLFPGLLPDTPSGRGFNGATCTGLDVLNNGGAPAVECRQDNGIHWYVWSFRAGDPRRDSTFRTNIDNDTTREEDWSRDSGTGKVRWTYYPGGNAGLLTVRFDDPGRAWIIVDVSWDHHTGQDLYDQWWSNAPI</sequence>
<keyword evidence="9" id="KW-0812">Transmembrane</keyword>
<dbReference type="GO" id="GO:0004674">
    <property type="term" value="F:protein serine/threonine kinase activity"/>
    <property type="evidence" value="ECO:0007669"/>
    <property type="project" value="UniProtKB-KW"/>
</dbReference>
<dbReference type="FunFam" id="1.10.510.10:FF:000021">
    <property type="entry name" value="Serine/threonine protein kinase"/>
    <property type="match status" value="1"/>
</dbReference>
<evidence type="ECO:0000256" key="7">
    <source>
        <dbReference type="PROSITE-ProRule" id="PRU10141"/>
    </source>
</evidence>
<dbReference type="PANTHER" id="PTHR43289:SF6">
    <property type="entry name" value="SERINE_THREONINE-PROTEIN KINASE NEKL-3"/>
    <property type="match status" value="1"/>
</dbReference>
<evidence type="ECO:0000256" key="5">
    <source>
        <dbReference type="ARBA" id="ARBA00022777"/>
    </source>
</evidence>
<organism evidence="11 12">
    <name type="scientific">Nocardia puris</name>
    <dbReference type="NCBI Taxonomy" id="208602"/>
    <lineage>
        <taxon>Bacteria</taxon>
        <taxon>Bacillati</taxon>
        <taxon>Actinomycetota</taxon>
        <taxon>Actinomycetes</taxon>
        <taxon>Mycobacteriales</taxon>
        <taxon>Nocardiaceae</taxon>
        <taxon>Nocardia</taxon>
    </lineage>
</organism>
<dbReference type="PROSITE" id="PS00108">
    <property type="entry name" value="PROTEIN_KINASE_ST"/>
    <property type="match status" value="1"/>
</dbReference>
<dbReference type="InterPro" id="IPR000719">
    <property type="entry name" value="Prot_kinase_dom"/>
</dbReference>
<dbReference type="AlphaFoldDB" id="A0A366CYQ1"/>
<evidence type="ECO:0000256" key="4">
    <source>
        <dbReference type="ARBA" id="ARBA00022741"/>
    </source>
</evidence>
<reference evidence="11 12" key="1">
    <citation type="submission" date="2018-06" db="EMBL/GenBank/DDBJ databases">
        <title>Genomic Encyclopedia of Type Strains, Phase IV (KMG-IV): sequencing the most valuable type-strain genomes for metagenomic binning, comparative biology and taxonomic classification.</title>
        <authorList>
            <person name="Goeker M."/>
        </authorList>
    </citation>
    <scope>NUCLEOTIDE SEQUENCE [LARGE SCALE GENOMIC DNA]</scope>
    <source>
        <strain evidence="11 12">DSM 44599</strain>
    </source>
</reference>
<dbReference type="EC" id="2.7.11.1" evidence="1"/>
<gene>
    <name evidence="11" type="ORF">DFR74_12142</name>
</gene>
<evidence type="ECO:0000256" key="2">
    <source>
        <dbReference type="ARBA" id="ARBA00022527"/>
    </source>
</evidence>
<dbReference type="SUPFAM" id="SSF56112">
    <property type="entry name" value="Protein kinase-like (PK-like)"/>
    <property type="match status" value="1"/>
</dbReference>
<dbReference type="GO" id="GO:0005524">
    <property type="term" value="F:ATP binding"/>
    <property type="evidence" value="ECO:0007669"/>
    <property type="project" value="UniProtKB-UniRule"/>
</dbReference>
<dbReference type="PANTHER" id="PTHR43289">
    <property type="entry name" value="MITOGEN-ACTIVATED PROTEIN KINASE KINASE KINASE 20-RELATED"/>
    <property type="match status" value="1"/>
</dbReference>
<evidence type="ECO:0000256" key="3">
    <source>
        <dbReference type="ARBA" id="ARBA00022679"/>
    </source>
</evidence>
<dbReference type="Gene3D" id="3.30.200.20">
    <property type="entry name" value="Phosphorylase Kinase, domain 1"/>
    <property type="match status" value="1"/>
</dbReference>
<keyword evidence="9" id="KW-1133">Transmembrane helix</keyword>
<evidence type="ECO:0000259" key="10">
    <source>
        <dbReference type="PROSITE" id="PS50011"/>
    </source>
</evidence>
<dbReference type="STRING" id="1210090.GCA_001613185_04798"/>
<keyword evidence="3" id="KW-0808">Transferase</keyword>
<evidence type="ECO:0000256" key="6">
    <source>
        <dbReference type="ARBA" id="ARBA00022840"/>
    </source>
</evidence>
<feature type="region of interest" description="Disordered" evidence="8">
    <location>
        <begin position="475"/>
        <end position="506"/>
    </location>
</feature>
<keyword evidence="5 11" id="KW-0418">Kinase</keyword>
<name>A0A366CYQ1_9NOCA</name>
<evidence type="ECO:0000313" key="12">
    <source>
        <dbReference type="Proteomes" id="UP000252586"/>
    </source>
</evidence>
<dbReference type="PROSITE" id="PS00107">
    <property type="entry name" value="PROTEIN_KINASE_ATP"/>
    <property type="match status" value="1"/>
</dbReference>
<feature type="transmembrane region" description="Helical" evidence="9">
    <location>
        <begin position="449"/>
        <end position="470"/>
    </location>
</feature>
<feature type="binding site" evidence="7">
    <location>
        <position position="41"/>
    </location>
    <ligand>
        <name>ATP</name>
        <dbReference type="ChEBI" id="CHEBI:30616"/>
    </ligand>
</feature>
<keyword evidence="2" id="KW-0723">Serine/threonine-protein kinase</keyword>
<proteinExistence type="predicted"/>
<keyword evidence="4 7" id="KW-0547">Nucleotide-binding</keyword>
<evidence type="ECO:0000256" key="9">
    <source>
        <dbReference type="SAM" id="Phobius"/>
    </source>
</evidence>
<feature type="domain" description="Protein kinase" evidence="10">
    <location>
        <begin position="12"/>
        <end position="277"/>
    </location>
</feature>
<evidence type="ECO:0000256" key="1">
    <source>
        <dbReference type="ARBA" id="ARBA00012513"/>
    </source>
</evidence>
<keyword evidence="9" id="KW-0472">Membrane</keyword>
<feature type="compositionally biased region" description="Low complexity" evidence="8">
    <location>
        <begin position="314"/>
        <end position="336"/>
    </location>
</feature>
<dbReference type="Pfam" id="PF00069">
    <property type="entry name" value="Pkinase"/>
    <property type="match status" value="1"/>
</dbReference>
<keyword evidence="6 7" id="KW-0067">ATP-binding</keyword>
<dbReference type="Gene3D" id="1.10.510.10">
    <property type="entry name" value="Transferase(Phosphotransferase) domain 1"/>
    <property type="match status" value="1"/>
</dbReference>
<feature type="compositionally biased region" description="Gly residues" evidence="8">
    <location>
        <begin position="337"/>
        <end position="350"/>
    </location>
</feature>
<feature type="compositionally biased region" description="Low complexity" evidence="8">
    <location>
        <begin position="487"/>
        <end position="506"/>
    </location>
</feature>
<keyword evidence="12" id="KW-1185">Reference proteome</keyword>
<accession>A0A366CYQ1</accession>
<dbReference type="PROSITE" id="PS50011">
    <property type="entry name" value="PROTEIN_KINASE_DOM"/>
    <property type="match status" value="1"/>
</dbReference>
<evidence type="ECO:0000313" key="11">
    <source>
        <dbReference type="EMBL" id="RBO82952.1"/>
    </source>
</evidence>
<dbReference type="Proteomes" id="UP000252586">
    <property type="component" value="Unassembled WGS sequence"/>
</dbReference>